<dbReference type="Gene3D" id="3.40.50.150">
    <property type="entry name" value="Vaccinia Virus protein VP39"/>
    <property type="match status" value="1"/>
</dbReference>
<dbReference type="SUPFAM" id="SSF53335">
    <property type="entry name" value="S-adenosyl-L-methionine-dependent methyltransferases"/>
    <property type="match status" value="1"/>
</dbReference>
<protein>
    <submittedName>
        <fullName evidence="5">Methyltransferase domain-containing protein</fullName>
    </submittedName>
</protein>
<comment type="caution">
    <text evidence="5">The sequence shown here is derived from an EMBL/GenBank/DDBJ whole genome shotgun (WGS) entry which is preliminary data.</text>
</comment>
<keyword evidence="2" id="KW-0808">Transferase</keyword>
<dbReference type="PANTHER" id="PTHR13090:SF1">
    <property type="entry name" value="ARGININE-HYDROXYLASE NDUFAF5, MITOCHONDRIAL"/>
    <property type="match status" value="1"/>
</dbReference>
<evidence type="ECO:0000256" key="1">
    <source>
        <dbReference type="ARBA" id="ARBA00022603"/>
    </source>
</evidence>
<dbReference type="InterPro" id="IPR013216">
    <property type="entry name" value="Methyltransf_11"/>
</dbReference>
<evidence type="ECO:0000256" key="3">
    <source>
        <dbReference type="SAM" id="MobiDB-lite"/>
    </source>
</evidence>
<reference evidence="5" key="1">
    <citation type="submission" date="2022-05" db="EMBL/GenBank/DDBJ databases">
        <title>Sphingomonas sp. strain RP10 Genome sequencing and assembly.</title>
        <authorList>
            <person name="Kim I."/>
        </authorList>
    </citation>
    <scope>NUCLEOTIDE SEQUENCE</scope>
    <source>
        <strain evidence="5">RP10</strain>
    </source>
</reference>
<dbReference type="GO" id="GO:0008757">
    <property type="term" value="F:S-adenosylmethionine-dependent methyltransferase activity"/>
    <property type="evidence" value="ECO:0007669"/>
    <property type="project" value="InterPro"/>
</dbReference>
<dbReference type="Pfam" id="PF08241">
    <property type="entry name" value="Methyltransf_11"/>
    <property type="match status" value="1"/>
</dbReference>
<dbReference type="GO" id="GO:0032259">
    <property type="term" value="P:methylation"/>
    <property type="evidence" value="ECO:0007669"/>
    <property type="project" value="UniProtKB-KW"/>
</dbReference>
<sequence length="280" mass="29377">MNAPADIFDRHARRHRRDRAAAGDYPAHAFLRDVMVDGLLERLDVVKRTFADVLDIGTPDAGIAVPGAHIARVDPGFGFARRVGGVQADEDRLPFADASFDAVVSAGVLDQVGDLPGALSLIRRTLRPDGVFLGAFLGGGSLPALRAALRVAEGERPAARLHPQVDVRSAGDLLVRAGFTLPVADVETLDVRYASLGRLLDDLRGMAASNILTARTAMTRDTLARAAAAFADAAGPDGRTTERFAIVFVTGWAPDASQPQPARRGSATASLAAALRTGGS</sequence>
<accession>A0A9X2KQ33</accession>
<gene>
    <name evidence="5" type="ORF">M9979_06625</name>
</gene>
<keyword evidence="6" id="KW-1185">Reference proteome</keyword>
<feature type="domain" description="Methyltransferase type 11" evidence="4">
    <location>
        <begin position="85"/>
        <end position="133"/>
    </location>
</feature>
<dbReference type="AlphaFoldDB" id="A0A9X2KQ33"/>
<proteinExistence type="predicted"/>
<evidence type="ECO:0000256" key="2">
    <source>
        <dbReference type="ARBA" id="ARBA00022679"/>
    </source>
</evidence>
<dbReference type="InterPro" id="IPR050602">
    <property type="entry name" value="Malonyl-ACP_OMT"/>
</dbReference>
<dbReference type="Proteomes" id="UP001139486">
    <property type="component" value="Unassembled WGS sequence"/>
</dbReference>
<feature type="region of interest" description="Disordered" evidence="3">
    <location>
        <begin position="257"/>
        <end position="280"/>
    </location>
</feature>
<evidence type="ECO:0000313" key="5">
    <source>
        <dbReference type="EMBL" id="MCP3734547.1"/>
    </source>
</evidence>
<dbReference type="InterPro" id="IPR029063">
    <property type="entry name" value="SAM-dependent_MTases_sf"/>
</dbReference>
<feature type="compositionally biased region" description="Low complexity" evidence="3">
    <location>
        <begin position="262"/>
        <end position="280"/>
    </location>
</feature>
<keyword evidence="1 5" id="KW-0489">Methyltransferase</keyword>
<dbReference type="PANTHER" id="PTHR13090">
    <property type="entry name" value="ARGININE-HYDROXYLASE NDUFAF5, MITOCHONDRIAL"/>
    <property type="match status" value="1"/>
</dbReference>
<name>A0A9X2KQ33_9SPHN</name>
<dbReference type="CDD" id="cd02440">
    <property type="entry name" value="AdoMet_MTases"/>
    <property type="match status" value="1"/>
</dbReference>
<dbReference type="RefSeq" id="WP_254288544.1">
    <property type="nucleotide sequence ID" value="NZ_JAMLDY010000006.1"/>
</dbReference>
<organism evidence="5 6">
    <name type="scientific">Sphingomonas liriopis</name>
    <dbReference type="NCBI Taxonomy" id="2949094"/>
    <lineage>
        <taxon>Bacteria</taxon>
        <taxon>Pseudomonadati</taxon>
        <taxon>Pseudomonadota</taxon>
        <taxon>Alphaproteobacteria</taxon>
        <taxon>Sphingomonadales</taxon>
        <taxon>Sphingomonadaceae</taxon>
        <taxon>Sphingomonas</taxon>
    </lineage>
</organism>
<dbReference type="EMBL" id="JAMLDY010000006">
    <property type="protein sequence ID" value="MCP3734547.1"/>
    <property type="molecule type" value="Genomic_DNA"/>
</dbReference>
<evidence type="ECO:0000259" key="4">
    <source>
        <dbReference type="Pfam" id="PF08241"/>
    </source>
</evidence>
<evidence type="ECO:0000313" key="6">
    <source>
        <dbReference type="Proteomes" id="UP001139486"/>
    </source>
</evidence>